<evidence type="ECO:0000313" key="3">
    <source>
        <dbReference type="Proteomes" id="UP000558488"/>
    </source>
</evidence>
<dbReference type="AlphaFoldDB" id="A0A7J7U888"/>
<keyword evidence="3" id="KW-1185">Reference proteome</keyword>
<feature type="region of interest" description="Disordered" evidence="1">
    <location>
        <begin position="31"/>
        <end position="60"/>
    </location>
</feature>
<feature type="region of interest" description="Disordered" evidence="1">
    <location>
        <begin position="150"/>
        <end position="196"/>
    </location>
</feature>
<gene>
    <name evidence="2" type="ORF">mPipKuh1_009184</name>
</gene>
<reference evidence="2 3" key="1">
    <citation type="journal article" date="2020" name="Nature">
        <title>Six reference-quality genomes reveal evolution of bat adaptations.</title>
        <authorList>
            <person name="Jebb D."/>
            <person name="Huang Z."/>
            <person name="Pippel M."/>
            <person name="Hughes G.M."/>
            <person name="Lavrichenko K."/>
            <person name="Devanna P."/>
            <person name="Winkler S."/>
            <person name="Jermiin L.S."/>
            <person name="Skirmuntt E.C."/>
            <person name="Katzourakis A."/>
            <person name="Burkitt-Gray L."/>
            <person name="Ray D.A."/>
            <person name="Sullivan K.A.M."/>
            <person name="Roscito J.G."/>
            <person name="Kirilenko B.M."/>
            <person name="Davalos L.M."/>
            <person name="Corthals A.P."/>
            <person name="Power M.L."/>
            <person name="Jones G."/>
            <person name="Ransome R.D."/>
            <person name="Dechmann D.K.N."/>
            <person name="Locatelli A.G."/>
            <person name="Puechmaille S.J."/>
            <person name="Fedrigo O."/>
            <person name="Jarvis E.D."/>
            <person name="Hiller M."/>
            <person name="Vernes S.C."/>
            <person name="Myers E.W."/>
            <person name="Teeling E.C."/>
        </authorList>
    </citation>
    <scope>NUCLEOTIDE SEQUENCE [LARGE SCALE GENOMIC DNA]</scope>
    <source>
        <strain evidence="2">MPipKuh1</strain>
        <tissue evidence="2">Flight muscle</tissue>
    </source>
</reference>
<dbReference type="EMBL" id="JACAGB010000022">
    <property type="protein sequence ID" value="KAF6309080.1"/>
    <property type="molecule type" value="Genomic_DNA"/>
</dbReference>
<dbReference type="Proteomes" id="UP000558488">
    <property type="component" value="Unassembled WGS sequence"/>
</dbReference>
<organism evidence="2 3">
    <name type="scientific">Pipistrellus kuhlii</name>
    <name type="common">Kuhl's pipistrelle</name>
    <dbReference type="NCBI Taxonomy" id="59472"/>
    <lineage>
        <taxon>Eukaryota</taxon>
        <taxon>Metazoa</taxon>
        <taxon>Chordata</taxon>
        <taxon>Craniata</taxon>
        <taxon>Vertebrata</taxon>
        <taxon>Euteleostomi</taxon>
        <taxon>Mammalia</taxon>
        <taxon>Eutheria</taxon>
        <taxon>Laurasiatheria</taxon>
        <taxon>Chiroptera</taxon>
        <taxon>Yangochiroptera</taxon>
        <taxon>Vespertilionidae</taxon>
        <taxon>Pipistrellus</taxon>
    </lineage>
</organism>
<proteinExistence type="predicted"/>
<name>A0A7J7U888_PIPKU</name>
<accession>A0A7J7U888</accession>
<feature type="compositionally biased region" description="Basic and acidic residues" evidence="1">
    <location>
        <begin position="170"/>
        <end position="179"/>
    </location>
</feature>
<sequence>MTVKEAGNHFLNHLCNLGSFCTTQLFTKGKKANEKDPPLNNNRKKPAWPSDSNRPEPRLRGHCQCPSLWRLTVARQAPGEEGVKQGPLSAPCTSRPIHVFPSIFFKSGKGHLGKVTGLQKNVRCFGPKLSSSWKSVSQSNSRSAFAHRLLGSVPGAGEAGPTPRGGSRRGRGDPQERLVRPPPLPWPYQQPGRGPL</sequence>
<evidence type="ECO:0000313" key="2">
    <source>
        <dbReference type="EMBL" id="KAF6309080.1"/>
    </source>
</evidence>
<protein>
    <submittedName>
        <fullName evidence="2">Uncharacterized protein</fullName>
    </submittedName>
</protein>
<comment type="caution">
    <text evidence="2">The sequence shown here is derived from an EMBL/GenBank/DDBJ whole genome shotgun (WGS) entry which is preliminary data.</text>
</comment>
<evidence type="ECO:0000256" key="1">
    <source>
        <dbReference type="SAM" id="MobiDB-lite"/>
    </source>
</evidence>